<dbReference type="PANTHER" id="PTHR24002">
    <property type="entry name" value="SOLUTE CARRIER FAMILY 22 MEMBER 18"/>
    <property type="match status" value="1"/>
</dbReference>
<dbReference type="InParanoid" id="A0A0V0QC01"/>
<feature type="transmembrane region" description="Helical" evidence="5">
    <location>
        <begin position="294"/>
        <end position="313"/>
    </location>
</feature>
<keyword evidence="2 5" id="KW-0812">Transmembrane</keyword>
<gene>
    <name evidence="7" type="ORF">PPERSA_07859</name>
</gene>
<feature type="transmembrane region" description="Helical" evidence="5">
    <location>
        <begin position="270"/>
        <end position="288"/>
    </location>
</feature>
<proteinExistence type="predicted"/>
<dbReference type="PANTHER" id="PTHR24002:SF3">
    <property type="entry name" value="SOLUTE CARRIER FAMILY 22 MEMBER 18"/>
    <property type="match status" value="1"/>
</dbReference>
<feature type="transmembrane region" description="Helical" evidence="5">
    <location>
        <begin position="109"/>
        <end position="131"/>
    </location>
</feature>
<evidence type="ECO:0000256" key="4">
    <source>
        <dbReference type="ARBA" id="ARBA00023136"/>
    </source>
</evidence>
<name>A0A0V0QC01_PSEPJ</name>
<feature type="transmembrane region" description="Helical" evidence="5">
    <location>
        <begin position="137"/>
        <end position="155"/>
    </location>
</feature>
<evidence type="ECO:0000259" key="6">
    <source>
        <dbReference type="PROSITE" id="PS50850"/>
    </source>
</evidence>
<dbReference type="InterPro" id="IPR011701">
    <property type="entry name" value="MFS"/>
</dbReference>
<evidence type="ECO:0000256" key="3">
    <source>
        <dbReference type="ARBA" id="ARBA00022989"/>
    </source>
</evidence>
<dbReference type="InterPro" id="IPR020846">
    <property type="entry name" value="MFS_dom"/>
</dbReference>
<reference evidence="7 8" key="1">
    <citation type="journal article" date="2015" name="Sci. Rep.">
        <title>Genome of the facultative scuticociliatosis pathogen Pseudocohnilembus persalinus provides insight into its virulence through horizontal gene transfer.</title>
        <authorList>
            <person name="Xiong J."/>
            <person name="Wang G."/>
            <person name="Cheng J."/>
            <person name="Tian M."/>
            <person name="Pan X."/>
            <person name="Warren A."/>
            <person name="Jiang C."/>
            <person name="Yuan D."/>
            <person name="Miao W."/>
        </authorList>
    </citation>
    <scope>NUCLEOTIDE SEQUENCE [LARGE SCALE GENOMIC DNA]</scope>
    <source>
        <strain evidence="7">36N120E</strain>
    </source>
</reference>
<dbReference type="SUPFAM" id="SSF103473">
    <property type="entry name" value="MFS general substrate transporter"/>
    <property type="match status" value="1"/>
</dbReference>
<dbReference type="Gene3D" id="1.20.1250.20">
    <property type="entry name" value="MFS general substrate transporter like domains"/>
    <property type="match status" value="1"/>
</dbReference>
<dbReference type="OrthoDB" id="440553at2759"/>
<dbReference type="InterPro" id="IPR001958">
    <property type="entry name" value="Tet-R_TetA/multi-R_MdtG-like"/>
</dbReference>
<dbReference type="AlphaFoldDB" id="A0A0V0QC01"/>
<dbReference type="InterPro" id="IPR036259">
    <property type="entry name" value="MFS_trans_sf"/>
</dbReference>
<feature type="transmembrane region" description="Helical" evidence="5">
    <location>
        <begin position="354"/>
        <end position="375"/>
    </location>
</feature>
<dbReference type="GO" id="GO:0005635">
    <property type="term" value="C:nuclear envelope"/>
    <property type="evidence" value="ECO:0007669"/>
    <property type="project" value="TreeGrafter"/>
</dbReference>
<keyword evidence="8" id="KW-1185">Reference proteome</keyword>
<evidence type="ECO:0000313" key="8">
    <source>
        <dbReference type="Proteomes" id="UP000054937"/>
    </source>
</evidence>
<keyword evidence="3 5" id="KW-1133">Transmembrane helix</keyword>
<organism evidence="7 8">
    <name type="scientific">Pseudocohnilembus persalinus</name>
    <name type="common">Ciliate</name>
    <dbReference type="NCBI Taxonomy" id="266149"/>
    <lineage>
        <taxon>Eukaryota</taxon>
        <taxon>Sar</taxon>
        <taxon>Alveolata</taxon>
        <taxon>Ciliophora</taxon>
        <taxon>Intramacronucleata</taxon>
        <taxon>Oligohymenophorea</taxon>
        <taxon>Scuticociliatia</taxon>
        <taxon>Philasterida</taxon>
        <taxon>Pseudocohnilembidae</taxon>
        <taxon>Pseudocohnilembus</taxon>
    </lineage>
</organism>
<evidence type="ECO:0000256" key="5">
    <source>
        <dbReference type="SAM" id="Phobius"/>
    </source>
</evidence>
<dbReference type="GO" id="GO:0022857">
    <property type="term" value="F:transmembrane transporter activity"/>
    <property type="evidence" value="ECO:0007669"/>
    <property type="project" value="InterPro"/>
</dbReference>
<protein>
    <submittedName>
        <fullName evidence="7">Major facilitator superfamily domain, general substrate transporter</fullName>
    </submittedName>
</protein>
<evidence type="ECO:0000313" key="7">
    <source>
        <dbReference type="EMBL" id="KRW99782.1"/>
    </source>
</evidence>
<dbReference type="EMBL" id="LDAU01000204">
    <property type="protein sequence ID" value="KRW99782.1"/>
    <property type="molecule type" value="Genomic_DNA"/>
</dbReference>
<feature type="transmembrane region" description="Helical" evidence="5">
    <location>
        <begin position="20"/>
        <end position="37"/>
    </location>
</feature>
<dbReference type="OMA" id="RFVRCLY"/>
<feature type="transmembrane region" description="Helical" evidence="5">
    <location>
        <begin position="240"/>
        <end position="258"/>
    </location>
</feature>
<dbReference type="Pfam" id="PF07690">
    <property type="entry name" value="MFS_1"/>
    <property type="match status" value="2"/>
</dbReference>
<evidence type="ECO:0000256" key="2">
    <source>
        <dbReference type="ARBA" id="ARBA00022692"/>
    </source>
</evidence>
<dbReference type="Proteomes" id="UP000054937">
    <property type="component" value="Unassembled WGS sequence"/>
</dbReference>
<dbReference type="GO" id="GO:0016020">
    <property type="term" value="C:membrane"/>
    <property type="evidence" value="ECO:0007669"/>
    <property type="project" value="UniProtKB-SubCell"/>
</dbReference>
<dbReference type="PROSITE" id="PS50850">
    <property type="entry name" value="MFS"/>
    <property type="match status" value="1"/>
</dbReference>
<accession>A0A0V0QC01</accession>
<evidence type="ECO:0000256" key="1">
    <source>
        <dbReference type="ARBA" id="ARBA00004141"/>
    </source>
</evidence>
<feature type="domain" description="Major facilitator superfamily (MFS) profile" evidence="6">
    <location>
        <begin position="1"/>
        <end position="381"/>
    </location>
</feature>
<feature type="transmembrane region" description="Helical" evidence="5">
    <location>
        <begin position="207"/>
        <end position="228"/>
    </location>
</feature>
<comment type="subcellular location">
    <subcellularLocation>
        <location evidence="1">Membrane</location>
        <topology evidence="1">Multi-pass membrane protein</topology>
    </subcellularLocation>
</comment>
<feature type="transmembrane region" description="Helical" evidence="5">
    <location>
        <begin position="325"/>
        <end position="342"/>
    </location>
</feature>
<dbReference type="PRINTS" id="PR01035">
    <property type="entry name" value="TCRTETA"/>
</dbReference>
<sequence length="404" mass="45346">MMSPVLLEIIDNLTTDQTNYGYMKSITSLLQTIGGLFMGSLTDNYGSKFAMLISIGNAGLYYMIILSANSLMMIYLANIPQLFQHMFLSSQKYMADRVSKKDRAKYNGFLGLCYGIGMFLGPKIGGAAALISLKLTPFLSMGLSFLSFTFILFMVQDSGSKLKQDEINNKDQQKQQQNGEFNQEKSFNQIIKKFKFLLTHQSVRRILMVKAGIALGSGIFYATLNIFLKDTFNLNPSERGTILSVFGLVGALTQAFITPYISNNFKRPKLLSYAILLMFLGYIFLFFVKSEYQIIIGALPIVMGATIFQNFQSAELSNCVDQKDTGSILSLDMGLGSFYRIFTPTLGAFIFTEFGYQIMIIIILIFILSALIGSLKIDITHHSHQDSFEQENLIKESKQKMKIN</sequence>
<comment type="caution">
    <text evidence="7">The sequence shown here is derived from an EMBL/GenBank/DDBJ whole genome shotgun (WGS) entry which is preliminary data.</text>
</comment>
<keyword evidence="4 5" id="KW-0472">Membrane</keyword>